<dbReference type="Proteomes" id="UP000499080">
    <property type="component" value="Unassembled WGS sequence"/>
</dbReference>
<dbReference type="Gene3D" id="1.25.40.10">
    <property type="entry name" value="Tetratricopeptide repeat domain"/>
    <property type="match status" value="2"/>
</dbReference>
<gene>
    <name evidence="8" type="primary">UTP6</name>
    <name evidence="8" type="ORF">AVEN_135493_1</name>
</gene>
<sequence>MAELVHLRLEHTLPELEEMERIGLFPKNEIKSVIKKRSNLEYKLRRNQKRKEDFLKYIEYEIALLSLIEKRRERLLCEAKKTEIDTSIAKRINRLFKAVISRYPEDEKLWLDQIKFCKRMKWFDTISALHTRLLQVHSKNPSLWIMAAKWEMEENRSPENARQILQRGVLINSMSGILWREYFRMELMYTDLIQKRRAILEPHSLKSVTSEEDDVVLSGQVANVVYDKAVEVFDDVEYALSFIQVCLDFDFGLRHIEHILEDVEKRFPDKEETLDALAKKPLLYIEEEIKKGKETGIKKKTTLDRINGEIHKKYEEAVKKLPTEKMWSFYIDYVLDLLNSAKEGKKLELQNTALSVIQAASEVNCLSVQYCSEMVDLLFEKGDVDEGLSTAITHARKFNKIDLWYKCLTYHIQCLRDHDEIYKLLTEAVNAVDEMDSITLWKLGVHWLSLSDPDKISVFFESGIKRRKEISTPLKEMYLEQLALRRDISDVRELYKRFKKMGSLSPVIVQKMIRIEKARLSAPIKKLRKYYEDGIHEFGSENVDIWLDYMKLEIEHPGGESTNYGVIYWQAKRTLKPDYLKEFQARVMDLTTCAQVPSCLLLIS</sequence>
<dbReference type="PANTHER" id="PTHR23271:SF1">
    <property type="entry name" value="U3 SMALL NUCLEOLAR RNA-ASSOCIATED PROTEIN 6 HOMOLOG"/>
    <property type="match status" value="1"/>
</dbReference>
<dbReference type="SMART" id="SM00386">
    <property type="entry name" value="HAT"/>
    <property type="match status" value="6"/>
</dbReference>
<dbReference type="GO" id="GO:0034388">
    <property type="term" value="C:Pwp2p-containing subcomplex of 90S preribosome"/>
    <property type="evidence" value="ECO:0007669"/>
    <property type="project" value="TreeGrafter"/>
</dbReference>
<keyword evidence="3" id="KW-0698">rRNA processing</keyword>
<accession>A0A4Y2BF45</accession>
<comment type="caution">
    <text evidence="8">The sequence shown here is derived from an EMBL/GenBank/DDBJ whole genome shotgun (WGS) entry which is preliminary data.</text>
</comment>
<protein>
    <submittedName>
        <fullName evidence="8">U3 small nucleolar RNA-associated protein 6</fullName>
    </submittedName>
</protein>
<dbReference type="GO" id="GO:0000462">
    <property type="term" value="P:maturation of SSU-rRNA from tricistronic rRNA transcript (SSU-rRNA, 5.8S rRNA, LSU-rRNA)"/>
    <property type="evidence" value="ECO:0007669"/>
    <property type="project" value="InterPro"/>
</dbReference>
<organism evidence="8 9">
    <name type="scientific">Araneus ventricosus</name>
    <name type="common">Orbweaver spider</name>
    <name type="synonym">Epeira ventricosa</name>
    <dbReference type="NCBI Taxonomy" id="182803"/>
    <lineage>
        <taxon>Eukaryota</taxon>
        <taxon>Metazoa</taxon>
        <taxon>Ecdysozoa</taxon>
        <taxon>Arthropoda</taxon>
        <taxon>Chelicerata</taxon>
        <taxon>Arachnida</taxon>
        <taxon>Araneae</taxon>
        <taxon>Araneomorphae</taxon>
        <taxon>Entelegynae</taxon>
        <taxon>Araneoidea</taxon>
        <taxon>Araneidae</taxon>
        <taxon>Araneus</taxon>
    </lineage>
</organism>
<dbReference type="GO" id="GO:0032040">
    <property type="term" value="C:small-subunit processome"/>
    <property type="evidence" value="ECO:0007669"/>
    <property type="project" value="TreeGrafter"/>
</dbReference>
<dbReference type="AlphaFoldDB" id="A0A4Y2BF45"/>
<evidence type="ECO:0000313" key="9">
    <source>
        <dbReference type="Proteomes" id="UP000499080"/>
    </source>
</evidence>
<dbReference type="PANTHER" id="PTHR23271">
    <property type="entry name" value="HEPATOCELLULAR CARCINOMA-ASSOCIATED ANTIGEN 66"/>
    <property type="match status" value="1"/>
</dbReference>
<dbReference type="OrthoDB" id="28112at2759"/>
<keyword evidence="5" id="KW-0539">Nucleus</keyword>
<feature type="domain" description="U3 small nucleolar RNA-associated protein 6 N-terminal" evidence="6">
    <location>
        <begin position="9"/>
        <end position="91"/>
    </location>
</feature>
<evidence type="ECO:0000256" key="3">
    <source>
        <dbReference type="ARBA" id="ARBA00022552"/>
    </source>
</evidence>
<dbReference type="GO" id="GO:0030515">
    <property type="term" value="F:snoRNA binding"/>
    <property type="evidence" value="ECO:0007669"/>
    <property type="project" value="InterPro"/>
</dbReference>
<dbReference type="InterPro" id="IPR003107">
    <property type="entry name" value="HAT"/>
</dbReference>
<evidence type="ECO:0000256" key="2">
    <source>
        <dbReference type="ARBA" id="ARBA00010734"/>
    </source>
</evidence>
<evidence type="ECO:0000259" key="6">
    <source>
        <dbReference type="Pfam" id="PF08640"/>
    </source>
</evidence>
<proteinExistence type="inferred from homology"/>
<evidence type="ECO:0000256" key="4">
    <source>
        <dbReference type="ARBA" id="ARBA00022737"/>
    </source>
</evidence>
<dbReference type="InterPro" id="IPR055347">
    <property type="entry name" value="UTP6_N"/>
</dbReference>
<evidence type="ECO:0000259" key="7">
    <source>
        <dbReference type="Pfam" id="PF24892"/>
    </source>
</evidence>
<dbReference type="Pfam" id="PF24892">
    <property type="entry name" value="UTP6_C"/>
    <property type="match status" value="1"/>
</dbReference>
<dbReference type="InterPro" id="IPR011990">
    <property type="entry name" value="TPR-like_helical_dom_sf"/>
</dbReference>
<comment type="similarity">
    <text evidence="2">Belongs to the UTP6 family.</text>
</comment>
<name>A0A4Y2BF45_ARAVE</name>
<evidence type="ECO:0000256" key="1">
    <source>
        <dbReference type="ARBA" id="ARBA00004604"/>
    </source>
</evidence>
<feature type="domain" description="U3 small nucleolar RNA-associated protein 6 homolog C-terminal" evidence="7">
    <location>
        <begin position="312"/>
        <end position="575"/>
    </location>
</feature>
<dbReference type="SUPFAM" id="SSF48452">
    <property type="entry name" value="TPR-like"/>
    <property type="match status" value="2"/>
</dbReference>
<dbReference type="InterPro" id="IPR013949">
    <property type="entry name" value="Utp6"/>
</dbReference>
<dbReference type="Pfam" id="PF08640">
    <property type="entry name" value="U3_assoc_6"/>
    <property type="match status" value="1"/>
</dbReference>
<comment type="subcellular location">
    <subcellularLocation>
        <location evidence="1">Nucleus</location>
        <location evidence="1">Nucleolus</location>
    </subcellularLocation>
</comment>
<evidence type="ECO:0000256" key="5">
    <source>
        <dbReference type="ARBA" id="ARBA00023242"/>
    </source>
</evidence>
<keyword evidence="9" id="KW-1185">Reference proteome</keyword>
<reference evidence="8 9" key="1">
    <citation type="journal article" date="2019" name="Sci. Rep.">
        <title>Orb-weaving spider Araneus ventricosus genome elucidates the spidroin gene catalogue.</title>
        <authorList>
            <person name="Kono N."/>
            <person name="Nakamura H."/>
            <person name="Ohtoshi R."/>
            <person name="Moran D.A.P."/>
            <person name="Shinohara A."/>
            <person name="Yoshida Y."/>
            <person name="Fujiwara M."/>
            <person name="Mori M."/>
            <person name="Tomita M."/>
            <person name="Arakawa K."/>
        </authorList>
    </citation>
    <scope>NUCLEOTIDE SEQUENCE [LARGE SCALE GENOMIC DNA]</scope>
</reference>
<evidence type="ECO:0000313" key="8">
    <source>
        <dbReference type="EMBL" id="GBL90159.1"/>
    </source>
</evidence>
<dbReference type="InterPro" id="IPR056907">
    <property type="entry name" value="UTP6_C"/>
</dbReference>
<dbReference type="EMBL" id="BGPR01000069">
    <property type="protein sequence ID" value="GBL90159.1"/>
    <property type="molecule type" value="Genomic_DNA"/>
</dbReference>
<keyword evidence="4" id="KW-0677">Repeat</keyword>